<evidence type="ECO:0000256" key="1">
    <source>
        <dbReference type="SAM" id="MobiDB-lite"/>
    </source>
</evidence>
<keyword evidence="3" id="KW-1185">Reference proteome</keyword>
<dbReference type="Proteomes" id="UP000027451">
    <property type="component" value="Unassembled WGS sequence"/>
</dbReference>
<accession>A0A656QL73</accession>
<evidence type="ECO:0000313" key="3">
    <source>
        <dbReference type="Proteomes" id="UP000027451"/>
    </source>
</evidence>
<organism evidence="2 3">
    <name type="scientific">Caballeronia zhejiangensis</name>
    <dbReference type="NCBI Taxonomy" id="871203"/>
    <lineage>
        <taxon>Bacteria</taxon>
        <taxon>Pseudomonadati</taxon>
        <taxon>Pseudomonadota</taxon>
        <taxon>Betaproteobacteria</taxon>
        <taxon>Burkholderiales</taxon>
        <taxon>Burkholderiaceae</taxon>
        <taxon>Caballeronia</taxon>
    </lineage>
</organism>
<comment type="caution">
    <text evidence="2">The sequence shown here is derived from an EMBL/GenBank/DDBJ whole genome shotgun (WGS) entry which is preliminary data.</text>
</comment>
<evidence type="ECO:0000313" key="2">
    <source>
        <dbReference type="EMBL" id="KDR30234.1"/>
    </source>
</evidence>
<feature type="compositionally biased region" description="Pro residues" evidence="1">
    <location>
        <begin position="24"/>
        <end position="33"/>
    </location>
</feature>
<dbReference type="EMBL" id="JFHD01000010">
    <property type="protein sequence ID" value="KDR30234.1"/>
    <property type="molecule type" value="Genomic_DNA"/>
</dbReference>
<gene>
    <name evidence="2" type="ORF">BG60_04430</name>
</gene>
<sequence>MTMILATRLVARLAPSNQNRVPTLQPPKPPPLVAKPLHPKRPQPERASKAAMSVAAAQRERRCFMAGSESESGKPDAILAEPSLPDVKIRRRLNLACHPRAA</sequence>
<feature type="region of interest" description="Disordered" evidence="1">
    <location>
        <begin position="15"/>
        <end position="47"/>
    </location>
</feature>
<protein>
    <submittedName>
        <fullName evidence="2">Uncharacterized protein</fullName>
    </submittedName>
</protein>
<proteinExistence type="predicted"/>
<dbReference type="AlphaFoldDB" id="A0A656QL73"/>
<reference evidence="2 3" key="1">
    <citation type="submission" date="2014-03" db="EMBL/GenBank/DDBJ databases">
        <title>Draft Genome Sequences of Four Burkholderia Strains.</title>
        <authorList>
            <person name="Liu X.Y."/>
            <person name="Li C.X."/>
            <person name="Xu J.H."/>
        </authorList>
    </citation>
    <scope>NUCLEOTIDE SEQUENCE [LARGE SCALE GENOMIC DNA]</scope>
    <source>
        <strain evidence="2 3">OP-1</strain>
    </source>
</reference>
<name>A0A656QL73_9BURK</name>